<dbReference type="PANTHER" id="PTHR43833:SF9">
    <property type="entry name" value="POTASSIUM CHANNEL PROTEIN YUGO-RELATED"/>
    <property type="match status" value="1"/>
</dbReference>
<dbReference type="Proteomes" id="UP000006622">
    <property type="component" value="Chromosome"/>
</dbReference>
<proteinExistence type="predicted"/>
<dbReference type="EMBL" id="CP002101">
    <property type="protein sequence ID" value="AEH60644.1"/>
    <property type="molecule type" value="Genomic_DNA"/>
</dbReference>
<accession>F7XLH2</accession>
<dbReference type="InterPro" id="IPR006037">
    <property type="entry name" value="RCK_C"/>
</dbReference>
<dbReference type="InterPro" id="IPR003148">
    <property type="entry name" value="RCK_N"/>
</dbReference>
<evidence type="ECO:0000313" key="4">
    <source>
        <dbReference type="Proteomes" id="UP000006622"/>
    </source>
</evidence>
<protein>
    <submittedName>
        <fullName evidence="3">TrkA-N domain protein</fullName>
    </submittedName>
</protein>
<dbReference type="InterPro" id="IPR036291">
    <property type="entry name" value="NAD(P)-bd_dom_sf"/>
</dbReference>
<dbReference type="OrthoDB" id="43518at2157"/>
<organism evidence="3 4">
    <name type="scientific">Methanosalsum zhilinae (strain DSM 4017 / NBRC 107636 / OCM 62 / WeN5)</name>
    <name type="common">Methanohalophilus zhilinae</name>
    <dbReference type="NCBI Taxonomy" id="679901"/>
    <lineage>
        <taxon>Archaea</taxon>
        <taxon>Methanobacteriati</taxon>
        <taxon>Methanobacteriota</taxon>
        <taxon>Stenosarchaea group</taxon>
        <taxon>Methanomicrobia</taxon>
        <taxon>Methanosarcinales</taxon>
        <taxon>Methanosarcinaceae</taxon>
        <taxon>Methanosalsum</taxon>
    </lineage>
</organism>
<sequence>MNNNYSKDKFIVLGYGDVGTNIIKILEDNRVYFVVVDRNPDVFEKVEFKYIIGNGADEAILKDAGVLNASTIIITLNDDIDIIFATLICRSLNPDITIIARANTVKSIDKIYKAGADYVVSLSIIAGQMLSKMTSLCIDHVCENVSEDIMLYEGIEIEKHQVHNQSPLKNKSVNEIENKYAIDCRVIGIKKKDRIITQINPSIIVEPGDMIAVVGSRENVAELKNKLTVAK</sequence>
<dbReference type="PROSITE" id="PS51201">
    <property type="entry name" value="RCK_N"/>
    <property type="match status" value="1"/>
</dbReference>
<dbReference type="AlphaFoldDB" id="F7XLH2"/>
<dbReference type="GO" id="GO:0006813">
    <property type="term" value="P:potassium ion transport"/>
    <property type="evidence" value="ECO:0007669"/>
    <property type="project" value="InterPro"/>
</dbReference>
<reference evidence="3 4" key="1">
    <citation type="submission" date="2010-07" db="EMBL/GenBank/DDBJ databases">
        <title>The complete genome of Methanosalsum zhilinae DSM 4017.</title>
        <authorList>
            <consortium name="US DOE Joint Genome Institute (JGI-PGF)"/>
            <person name="Lucas S."/>
            <person name="Copeland A."/>
            <person name="Lapidus A."/>
            <person name="Glavina del Rio T."/>
            <person name="Dalin E."/>
            <person name="Tice H."/>
            <person name="Bruce D."/>
            <person name="Goodwin L."/>
            <person name="Pitluck S."/>
            <person name="Kyrpides N."/>
            <person name="Mavromatis K."/>
            <person name="Ovchinnikova G."/>
            <person name="Daligault H."/>
            <person name="Detter J.C."/>
            <person name="Han C."/>
            <person name="Tapia R."/>
            <person name="Larimer F."/>
            <person name="Land M."/>
            <person name="Hauser L."/>
            <person name="Markowitz V."/>
            <person name="Cheng J.-F."/>
            <person name="Hugenholtz P."/>
            <person name="Woyke T."/>
            <person name="Wu D."/>
            <person name="Spring S."/>
            <person name="Schueler E."/>
            <person name="Brambilla E."/>
            <person name="Klenk H.-P."/>
            <person name="Eisen J.A."/>
        </authorList>
    </citation>
    <scope>NUCLEOTIDE SEQUENCE [LARGE SCALE GENOMIC DNA]</scope>
    <source>
        <strain evidence="4">DSM 4017 / NBRC 107636 / OCM 62 / WeN5</strain>
    </source>
</reference>
<gene>
    <name evidence="3" type="ordered locus">Mzhil_0780</name>
</gene>
<dbReference type="PANTHER" id="PTHR43833">
    <property type="entry name" value="POTASSIUM CHANNEL PROTEIN 2-RELATED-RELATED"/>
    <property type="match status" value="1"/>
</dbReference>
<dbReference type="SUPFAM" id="SSF116726">
    <property type="entry name" value="TrkA C-terminal domain-like"/>
    <property type="match status" value="1"/>
</dbReference>
<feature type="domain" description="RCK N-terminal" evidence="1">
    <location>
        <begin position="7"/>
        <end position="120"/>
    </location>
</feature>
<dbReference type="RefSeq" id="WP_013898083.1">
    <property type="nucleotide sequence ID" value="NC_015676.1"/>
</dbReference>
<dbReference type="Pfam" id="PF02080">
    <property type="entry name" value="TrkA_C"/>
    <property type="match status" value="1"/>
</dbReference>
<dbReference type="Pfam" id="PF02254">
    <property type="entry name" value="TrkA_N"/>
    <property type="match status" value="1"/>
</dbReference>
<evidence type="ECO:0000259" key="2">
    <source>
        <dbReference type="PROSITE" id="PS51202"/>
    </source>
</evidence>
<evidence type="ECO:0000313" key="3">
    <source>
        <dbReference type="EMBL" id="AEH60644.1"/>
    </source>
</evidence>
<dbReference type="InterPro" id="IPR050721">
    <property type="entry name" value="Trk_Ktr_HKT_K-transport"/>
</dbReference>
<dbReference type="SUPFAM" id="SSF51735">
    <property type="entry name" value="NAD(P)-binding Rossmann-fold domains"/>
    <property type="match status" value="1"/>
</dbReference>
<name>F7XLH2_METZD</name>
<dbReference type="Gene3D" id="3.30.70.1450">
    <property type="entry name" value="Regulator of K+ conductance, C-terminal domain"/>
    <property type="match status" value="1"/>
</dbReference>
<dbReference type="Gene3D" id="3.40.50.720">
    <property type="entry name" value="NAD(P)-binding Rossmann-like Domain"/>
    <property type="match status" value="1"/>
</dbReference>
<dbReference type="GO" id="GO:0008324">
    <property type="term" value="F:monoatomic cation transmembrane transporter activity"/>
    <property type="evidence" value="ECO:0007669"/>
    <property type="project" value="InterPro"/>
</dbReference>
<dbReference type="GeneID" id="10822396"/>
<dbReference type="STRING" id="679901.Mzhil_0780"/>
<dbReference type="HOGENOM" id="CLU_114387_0_0_2"/>
<dbReference type="InterPro" id="IPR036721">
    <property type="entry name" value="RCK_C_sf"/>
</dbReference>
<feature type="domain" description="RCK C-terminal" evidence="2">
    <location>
        <begin position="143"/>
        <end position="229"/>
    </location>
</feature>
<dbReference type="PROSITE" id="PS51202">
    <property type="entry name" value="RCK_C"/>
    <property type="match status" value="1"/>
</dbReference>
<keyword evidence="4" id="KW-1185">Reference proteome</keyword>
<dbReference type="KEGG" id="mzh:Mzhil_0780"/>
<evidence type="ECO:0000259" key="1">
    <source>
        <dbReference type="PROSITE" id="PS51201"/>
    </source>
</evidence>